<dbReference type="InterPro" id="IPR007428">
    <property type="entry name" value="MlaA"/>
</dbReference>
<keyword evidence="2 3" id="KW-0732">Signal</keyword>
<comment type="similarity">
    <text evidence="1">Belongs to the MlaA family.</text>
</comment>
<dbReference type="GO" id="GO:0120010">
    <property type="term" value="P:intermembrane phospholipid transfer"/>
    <property type="evidence" value="ECO:0007669"/>
    <property type="project" value="TreeGrafter"/>
</dbReference>
<dbReference type="GO" id="GO:0016020">
    <property type="term" value="C:membrane"/>
    <property type="evidence" value="ECO:0007669"/>
    <property type="project" value="InterPro"/>
</dbReference>
<dbReference type="Pfam" id="PF04333">
    <property type="entry name" value="MlaA"/>
    <property type="match status" value="1"/>
</dbReference>
<dbReference type="PANTHER" id="PTHR30035">
    <property type="entry name" value="LIPOPROTEIN VACJ-RELATED"/>
    <property type="match status" value="1"/>
</dbReference>
<feature type="signal peptide" evidence="3">
    <location>
        <begin position="1"/>
        <end position="24"/>
    </location>
</feature>
<dbReference type="RefSeq" id="WP_109385561.1">
    <property type="nucleotide sequence ID" value="NZ_QETF01000001.1"/>
</dbReference>
<reference evidence="5" key="1">
    <citation type="submission" date="2018-05" db="EMBL/GenBank/DDBJ databases">
        <authorList>
            <person name="Du Z."/>
            <person name="Wang X."/>
        </authorList>
    </citation>
    <scope>NUCLEOTIDE SEQUENCE [LARGE SCALE GENOMIC DNA]</scope>
    <source>
        <strain evidence="5">WDS4C29</strain>
    </source>
</reference>
<dbReference type="EMBL" id="QETF01000001">
    <property type="protein sequence ID" value="PWG18479.1"/>
    <property type="molecule type" value="Genomic_DNA"/>
</dbReference>
<protein>
    <submittedName>
        <fullName evidence="4">VacJ like lipoprotein</fullName>
    </submittedName>
</protein>
<dbReference type="OrthoDB" id="9785326at2"/>
<keyword evidence="4" id="KW-0449">Lipoprotein</keyword>
<evidence type="ECO:0000313" key="5">
    <source>
        <dbReference type="Proteomes" id="UP000245293"/>
    </source>
</evidence>
<feature type="chain" id="PRO_5016134995" evidence="3">
    <location>
        <begin position="25"/>
        <end position="254"/>
    </location>
</feature>
<comment type="caution">
    <text evidence="4">The sequence shown here is derived from an EMBL/GenBank/DDBJ whole genome shotgun (WGS) entry which is preliminary data.</text>
</comment>
<keyword evidence="5" id="KW-1185">Reference proteome</keyword>
<dbReference type="PANTHER" id="PTHR30035:SF3">
    <property type="entry name" value="INTERMEMBRANE PHOSPHOLIPID TRANSPORT SYSTEM LIPOPROTEIN MLAA"/>
    <property type="match status" value="1"/>
</dbReference>
<sequence>MPLPFGIRKALSTACAIFALGAVAACTPAPPGGGLDDPYEATNRDVHEFNKSLDRAVLRPLGQVAAATPREFTGPVSNFADNTGLPGMVLNGMLQGDIGGAATNTMRFLLNTTIGVGGLLDPAGGIGLYEESTDFGETLAVWGVQEGAFIELPVLGPSTERDAAGQIVDFVLDPLARVGTRPQIEYGLAARGARIVIDRGQFMQTVDGLLYDSADSYSQARSAYLQNRRFDLGEAPPVEETVIDPFALDLEGFE</sequence>
<dbReference type="AlphaFoldDB" id="A0A2V1P7K8"/>
<proteinExistence type="inferred from homology"/>
<gene>
    <name evidence="4" type="ORF">DFK10_00695</name>
</gene>
<evidence type="ECO:0000256" key="2">
    <source>
        <dbReference type="ARBA" id="ARBA00022729"/>
    </source>
</evidence>
<dbReference type="Proteomes" id="UP000245293">
    <property type="component" value="Unassembled WGS sequence"/>
</dbReference>
<name>A0A2V1P7K8_9RHOB</name>
<evidence type="ECO:0000313" key="4">
    <source>
        <dbReference type="EMBL" id="PWG18479.1"/>
    </source>
</evidence>
<evidence type="ECO:0000256" key="1">
    <source>
        <dbReference type="ARBA" id="ARBA00010634"/>
    </source>
</evidence>
<accession>A0A2V1P7K8</accession>
<dbReference type="PRINTS" id="PR01805">
    <property type="entry name" value="VACJLIPOPROT"/>
</dbReference>
<evidence type="ECO:0000256" key="3">
    <source>
        <dbReference type="SAM" id="SignalP"/>
    </source>
</evidence>
<organism evidence="4 5">
    <name type="scientific">Salibaculum griseiflavum</name>
    <dbReference type="NCBI Taxonomy" id="1914409"/>
    <lineage>
        <taxon>Bacteria</taxon>
        <taxon>Pseudomonadati</taxon>
        <taxon>Pseudomonadota</taxon>
        <taxon>Alphaproteobacteria</taxon>
        <taxon>Rhodobacterales</taxon>
        <taxon>Roseobacteraceae</taxon>
        <taxon>Salibaculum</taxon>
    </lineage>
</organism>